<sequence>MLSGQPTVRVDQVSESTNCPTTTLIQGRNHFELARYGFNIVLISRNQSKLDGVKQEILRKTPNVEVLTILFDFTNTNLADYEEKIFKQLNRLDVGVLVNNVGKYVEYPNRFDKIAGGIKTWTDITLINTLPVTLLTFEVLKQMIPRNAGIVINISSSSSYHHIRYWSVYSATKKFVSHFTHVLSKEFNNTGIVFQVAYIFALPGLMADFFMDKINLITRKRAIRRNQKVAIKKDSN</sequence>
<protein>
    <submittedName>
        <fullName evidence="11">Uncharacterized protein</fullName>
    </submittedName>
</protein>
<dbReference type="WBParaSite" id="ACRNAN_scaffold2131.g29504.t1">
    <property type="protein sequence ID" value="ACRNAN_scaffold2131.g29504.t1"/>
    <property type="gene ID" value="ACRNAN_scaffold2131.g29504"/>
</dbReference>
<dbReference type="Gene3D" id="3.40.50.720">
    <property type="entry name" value="NAD(P)-binding Rossmann-like Domain"/>
    <property type="match status" value="1"/>
</dbReference>
<dbReference type="GO" id="GO:0030497">
    <property type="term" value="P:fatty acid elongation"/>
    <property type="evidence" value="ECO:0007669"/>
    <property type="project" value="TreeGrafter"/>
</dbReference>
<reference evidence="11" key="1">
    <citation type="submission" date="2022-11" db="UniProtKB">
        <authorList>
            <consortium name="WormBaseParasite"/>
        </authorList>
    </citation>
    <scope>IDENTIFICATION</scope>
</reference>
<keyword evidence="7" id="KW-0443">Lipid metabolism</keyword>
<evidence type="ECO:0000256" key="1">
    <source>
        <dbReference type="ARBA" id="ARBA00005194"/>
    </source>
</evidence>
<dbReference type="InterPro" id="IPR020904">
    <property type="entry name" value="Sc_DH/Rdtase_CS"/>
</dbReference>
<comment type="pathway">
    <text evidence="1">Lipid metabolism; fatty acid biosynthesis.</text>
</comment>
<evidence type="ECO:0000256" key="6">
    <source>
        <dbReference type="ARBA" id="ARBA00023002"/>
    </source>
</evidence>
<evidence type="ECO:0000256" key="8">
    <source>
        <dbReference type="ARBA" id="ARBA00023160"/>
    </source>
</evidence>
<dbReference type="PANTHER" id="PTHR43086">
    <property type="entry name" value="VERY-LONG-CHAIN 3-OXOOACYL-COA REDUCTASE"/>
    <property type="match status" value="1"/>
</dbReference>
<name>A0A914DAF8_9BILA</name>
<dbReference type="GO" id="GO:0016491">
    <property type="term" value="F:oxidoreductase activity"/>
    <property type="evidence" value="ECO:0007669"/>
    <property type="project" value="UniProtKB-KW"/>
</dbReference>
<dbReference type="PRINTS" id="PR00081">
    <property type="entry name" value="GDHRDH"/>
</dbReference>
<dbReference type="Pfam" id="PF00106">
    <property type="entry name" value="adh_short"/>
    <property type="match status" value="1"/>
</dbReference>
<comment type="similarity">
    <text evidence="9">Belongs to the short-chain dehydrogenases/reductases (SDR) family. 17-beta-HSD 3 subfamily.</text>
</comment>
<keyword evidence="8" id="KW-0275">Fatty acid biosynthesis</keyword>
<dbReference type="PRINTS" id="PR00080">
    <property type="entry name" value="SDRFAMILY"/>
</dbReference>
<organism evidence="10 11">
    <name type="scientific">Acrobeloides nanus</name>
    <dbReference type="NCBI Taxonomy" id="290746"/>
    <lineage>
        <taxon>Eukaryota</taxon>
        <taxon>Metazoa</taxon>
        <taxon>Ecdysozoa</taxon>
        <taxon>Nematoda</taxon>
        <taxon>Chromadorea</taxon>
        <taxon>Rhabditida</taxon>
        <taxon>Tylenchina</taxon>
        <taxon>Cephalobomorpha</taxon>
        <taxon>Cephaloboidea</taxon>
        <taxon>Cephalobidae</taxon>
        <taxon>Acrobeloides</taxon>
    </lineage>
</organism>
<dbReference type="GO" id="GO:0005783">
    <property type="term" value="C:endoplasmic reticulum"/>
    <property type="evidence" value="ECO:0007669"/>
    <property type="project" value="TreeGrafter"/>
</dbReference>
<dbReference type="SUPFAM" id="SSF51735">
    <property type="entry name" value="NAD(P)-binding Rossmann-fold domains"/>
    <property type="match status" value="1"/>
</dbReference>
<dbReference type="AlphaFoldDB" id="A0A914DAF8"/>
<dbReference type="PANTHER" id="PTHR43086:SF2">
    <property type="entry name" value="HYDROXYSTEROID DEHYDROGENASE-LIKE PROTEIN 1"/>
    <property type="match status" value="1"/>
</dbReference>
<dbReference type="InterPro" id="IPR036291">
    <property type="entry name" value="NAD(P)-bd_dom_sf"/>
</dbReference>
<dbReference type="Proteomes" id="UP000887540">
    <property type="component" value="Unplaced"/>
</dbReference>
<evidence type="ECO:0000256" key="2">
    <source>
        <dbReference type="ARBA" id="ARBA00022516"/>
    </source>
</evidence>
<evidence type="ECO:0000313" key="11">
    <source>
        <dbReference type="WBParaSite" id="ACRNAN_scaffold2131.g29504.t1"/>
    </source>
</evidence>
<dbReference type="PROSITE" id="PS00061">
    <property type="entry name" value="ADH_SHORT"/>
    <property type="match status" value="1"/>
</dbReference>
<evidence type="ECO:0000256" key="7">
    <source>
        <dbReference type="ARBA" id="ARBA00023098"/>
    </source>
</evidence>
<keyword evidence="3" id="KW-0276">Fatty acid metabolism</keyword>
<dbReference type="InterPro" id="IPR002347">
    <property type="entry name" value="SDR_fam"/>
</dbReference>
<keyword evidence="4" id="KW-0521">NADP</keyword>
<keyword evidence="2" id="KW-0444">Lipid biosynthesis</keyword>
<evidence type="ECO:0000256" key="5">
    <source>
        <dbReference type="ARBA" id="ARBA00022955"/>
    </source>
</evidence>
<keyword evidence="5" id="KW-0752">Steroid biosynthesis</keyword>
<keyword evidence="10" id="KW-1185">Reference proteome</keyword>
<proteinExistence type="inferred from homology"/>
<keyword evidence="6" id="KW-0560">Oxidoreductase</keyword>
<evidence type="ECO:0000313" key="10">
    <source>
        <dbReference type="Proteomes" id="UP000887540"/>
    </source>
</evidence>
<evidence type="ECO:0000256" key="9">
    <source>
        <dbReference type="ARBA" id="ARBA00038261"/>
    </source>
</evidence>
<dbReference type="GO" id="GO:0006694">
    <property type="term" value="P:steroid biosynthetic process"/>
    <property type="evidence" value="ECO:0007669"/>
    <property type="project" value="UniProtKB-KW"/>
</dbReference>
<evidence type="ECO:0000256" key="3">
    <source>
        <dbReference type="ARBA" id="ARBA00022832"/>
    </source>
</evidence>
<evidence type="ECO:0000256" key="4">
    <source>
        <dbReference type="ARBA" id="ARBA00022857"/>
    </source>
</evidence>
<accession>A0A914DAF8</accession>